<keyword evidence="3" id="KW-1185">Reference proteome</keyword>
<evidence type="ECO:0000256" key="1">
    <source>
        <dbReference type="SAM" id="MobiDB-lite"/>
    </source>
</evidence>
<feature type="region of interest" description="Disordered" evidence="1">
    <location>
        <begin position="1"/>
        <end position="24"/>
    </location>
</feature>
<dbReference type="AlphaFoldDB" id="A0A4C1TH68"/>
<evidence type="ECO:0000313" key="2">
    <source>
        <dbReference type="EMBL" id="GBP13853.1"/>
    </source>
</evidence>
<protein>
    <submittedName>
        <fullName evidence="2">Uncharacterized protein</fullName>
    </submittedName>
</protein>
<organism evidence="2 3">
    <name type="scientific">Eumeta variegata</name>
    <name type="common">Bagworm moth</name>
    <name type="synonym">Eumeta japonica</name>
    <dbReference type="NCBI Taxonomy" id="151549"/>
    <lineage>
        <taxon>Eukaryota</taxon>
        <taxon>Metazoa</taxon>
        <taxon>Ecdysozoa</taxon>
        <taxon>Arthropoda</taxon>
        <taxon>Hexapoda</taxon>
        <taxon>Insecta</taxon>
        <taxon>Pterygota</taxon>
        <taxon>Neoptera</taxon>
        <taxon>Endopterygota</taxon>
        <taxon>Lepidoptera</taxon>
        <taxon>Glossata</taxon>
        <taxon>Ditrysia</taxon>
        <taxon>Tineoidea</taxon>
        <taxon>Psychidae</taxon>
        <taxon>Oiketicinae</taxon>
        <taxon>Eumeta</taxon>
    </lineage>
</organism>
<gene>
    <name evidence="2" type="ORF">EVAR_8064_1</name>
</gene>
<comment type="caution">
    <text evidence="2">The sequence shown here is derived from an EMBL/GenBank/DDBJ whole genome shotgun (WGS) entry which is preliminary data.</text>
</comment>
<dbReference type="Proteomes" id="UP000299102">
    <property type="component" value="Unassembled WGS sequence"/>
</dbReference>
<reference evidence="2 3" key="1">
    <citation type="journal article" date="2019" name="Commun. Biol.">
        <title>The bagworm genome reveals a unique fibroin gene that provides high tensile strength.</title>
        <authorList>
            <person name="Kono N."/>
            <person name="Nakamura H."/>
            <person name="Ohtoshi R."/>
            <person name="Tomita M."/>
            <person name="Numata K."/>
            <person name="Arakawa K."/>
        </authorList>
    </citation>
    <scope>NUCLEOTIDE SEQUENCE [LARGE SCALE GENOMIC DNA]</scope>
</reference>
<evidence type="ECO:0000313" key="3">
    <source>
        <dbReference type="Proteomes" id="UP000299102"/>
    </source>
</evidence>
<sequence length="109" mass="11902">MVGSGGGRAASPWRRERGARTPAPPVVMEKTMLRRLFRGHALTGGRRLISTLDVVAEALMDVHNDILVSPYFDGPGMPFQLVTYVIGTIYSVSSRCNDRVRAADGVGEW</sequence>
<name>A0A4C1TH68_EUMVA</name>
<proteinExistence type="predicted"/>
<accession>A0A4C1TH68</accession>
<dbReference type="EMBL" id="BGZK01000059">
    <property type="protein sequence ID" value="GBP13853.1"/>
    <property type="molecule type" value="Genomic_DNA"/>
</dbReference>